<keyword evidence="1" id="KW-0472">Membrane</keyword>
<feature type="transmembrane region" description="Helical" evidence="1">
    <location>
        <begin position="143"/>
        <end position="163"/>
    </location>
</feature>
<dbReference type="Proteomes" id="UP000541352">
    <property type="component" value="Unassembled WGS sequence"/>
</dbReference>
<dbReference type="AlphaFoldDB" id="A0A7W6ETU7"/>
<accession>A0A7W6ETU7</accession>
<evidence type="ECO:0000313" key="2">
    <source>
        <dbReference type="EMBL" id="MBB3841756.1"/>
    </source>
</evidence>
<evidence type="ECO:0000313" key="3">
    <source>
        <dbReference type="Proteomes" id="UP000541352"/>
    </source>
</evidence>
<dbReference type="InterPro" id="IPR018750">
    <property type="entry name" value="DUF2306_membrane"/>
</dbReference>
<feature type="transmembrane region" description="Helical" evidence="1">
    <location>
        <begin position="175"/>
        <end position="197"/>
    </location>
</feature>
<dbReference type="Pfam" id="PF10067">
    <property type="entry name" value="DUF2306"/>
    <property type="match status" value="1"/>
</dbReference>
<organism evidence="2 3">
    <name type="scientific">Runella defluvii</name>
    <dbReference type="NCBI Taxonomy" id="370973"/>
    <lineage>
        <taxon>Bacteria</taxon>
        <taxon>Pseudomonadati</taxon>
        <taxon>Bacteroidota</taxon>
        <taxon>Cytophagia</taxon>
        <taxon>Cytophagales</taxon>
        <taxon>Spirosomataceae</taxon>
        <taxon>Runella</taxon>
    </lineage>
</organism>
<keyword evidence="1" id="KW-1133">Transmembrane helix</keyword>
<feature type="transmembrane region" description="Helical" evidence="1">
    <location>
        <begin position="217"/>
        <end position="239"/>
    </location>
</feature>
<feature type="transmembrane region" description="Helical" evidence="1">
    <location>
        <begin position="73"/>
        <end position="95"/>
    </location>
</feature>
<name>A0A7W6ETU7_9BACT</name>
<feature type="transmembrane region" description="Helical" evidence="1">
    <location>
        <begin position="251"/>
        <end position="276"/>
    </location>
</feature>
<gene>
    <name evidence="2" type="ORF">FHS57_005785</name>
</gene>
<proteinExistence type="predicted"/>
<keyword evidence="3" id="KW-1185">Reference proteome</keyword>
<dbReference type="RefSeq" id="WP_183979635.1">
    <property type="nucleotide sequence ID" value="NZ_JACIBY010000020.1"/>
</dbReference>
<feature type="transmembrane region" description="Helical" evidence="1">
    <location>
        <begin position="29"/>
        <end position="48"/>
    </location>
</feature>
<dbReference type="EMBL" id="JACIBY010000020">
    <property type="protein sequence ID" value="MBB3841756.1"/>
    <property type="molecule type" value="Genomic_DNA"/>
</dbReference>
<protein>
    <recommendedName>
        <fullName evidence="4">DUF2306 domain-containing protein</fullName>
    </recommendedName>
</protein>
<evidence type="ECO:0000256" key="1">
    <source>
        <dbReference type="SAM" id="Phobius"/>
    </source>
</evidence>
<comment type="caution">
    <text evidence="2">The sequence shown here is derived from an EMBL/GenBank/DDBJ whole genome shotgun (WGS) entry which is preliminary data.</text>
</comment>
<sequence>MKTKELPAKQLPTSPRVGKNYLDLSVKSWFVVATLGQWIFGLYIALFYGKSTLSGEWETWNKVLPHGYVKDDLTGNVIVAAHVCFALIMVVGGPLQLMPQLRNRFKTAHRWLGRMYILTAILIALDGLTMVCTRGAVGGLLQHIAISVQAVYMVVFALLALHYARQRDFVKHRQWAIRLYLVSNGVWFFRVSLMAWLMLNGGPVGFDPKTFDGPFLWFLSIAIYALPVALMVFELYLYAQKNPSKPLLQRTTTSLLFLLTGLMLVGIVAATMGLWIPRM</sequence>
<feature type="transmembrane region" description="Helical" evidence="1">
    <location>
        <begin position="116"/>
        <end position="137"/>
    </location>
</feature>
<evidence type="ECO:0008006" key="4">
    <source>
        <dbReference type="Google" id="ProtNLM"/>
    </source>
</evidence>
<reference evidence="2 3" key="1">
    <citation type="submission" date="2020-08" db="EMBL/GenBank/DDBJ databases">
        <title>Genomic Encyclopedia of Type Strains, Phase IV (KMG-IV): sequencing the most valuable type-strain genomes for metagenomic binning, comparative biology and taxonomic classification.</title>
        <authorList>
            <person name="Goeker M."/>
        </authorList>
    </citation>
    <scope>NUCLEOTIDE SEQUENCE [LARGE SCALE GENOMIC DNA]</scope>
    <source>
        <strain evidence="2 3">DSM 17976</strain>
    </source>
</reference>
<keyword evidence="1" id="KW-0812">Transmembrane</keyword>